<evidence type="ECO:0000256" key="6">
    <source>
        <dbReference type="ARBA" id="ARBA00022679"/>
    </source>
</evidence>
<dbReference type="PIRSF" id="PIRSF000428">
    <property type="entry name" value="P_Ac_trans"/>
    <property type="match status" value="1"/>
</dbReference>
<evidence type="ECO:0000256" key="2">
    <source>
        <dbReference type="ARBA" id="ARBA00004989"/>
    </source>
</evidence>
<evidence type="ECO:0000256" key="7">
    <source>
        <dbReference type="ARBA" id="ARBA00023315"/>
    </source>
</evidence>
<keyword evidence="6 10" id="KW-0808">Transferase</keyword>
<protein>
    <recommendedName>
        <fullName evidence="5">Phosphate acetyltransferase</fullName>
        <ecNumber evidence="4">2.3.1.8</ecNumber>
    </recommendedName>
    <alternativeName>
        <fullName evidence="8">Phosphotransacetylase</fullName>
    </alternativeName>
</protein>
<reference evidence="10 11" key="1">
    <citation type="submission" date="2017-09" db="EMBL/GenBank/DDBJ databases">
        <title>Depth-based differentiation of microbial function through sediment-hosted aquifers and enrichment of novel symbionts in the deep terrestrial subsurface.</title>
        <authorList>
            <person name="Probst A.J."/>
            <person name="Ladd B."/>
            <person name="Jarett J.K."/>
            <person name="Geller-Mcgrath D.E."/>
            <person name="Sieber C.M."/>
            <person name="Emerson J.B."/>
            <person name="Anantharaman K."/>
            <person name="Thomas B.C."/>
            <person name="Malmstrom R."/>
            <person name="Stieglmeier M."/>
            <person name="Klingl A."/>
            <person name="Woyke T."/>
            <person name="Ryan C.M."/>
            <person name="Banfield J.F."/>
        </authorList>
    </citation>
    <scope>NUCLEOTIDE SEQUENCE [LARGE SCALE GENOMIC DNA]</scope>
    <source>
        <strain evidence="10">CG08_land_8_20_14_0_20_45_16</strain>
    </source>
</reference>
<feature type="domain" description="Phosphate acetyl/butaryl transferase" evidence="9">
    <location>
        <begin position="3"/>
        <end position="327"/>
    </location>
</feature>
<dbReference type="AlphaFoldDB" id="A0A2H0XUN5"/>
<organism evidence="10 11">
    <name type="scientific">Candidatus Saganbacteria bacterium CG08_land_8_20_14_0_20_45_16</name>
    <dbReference type="NCBI Taxonomy" id="2014293"/>
    <lineage>
        <taxon>Bacteria</taxon>
        <taxon>Bacillati</taxon>
        <taxon>Saganbacteria</taxon>
    </lineage>
</organism>
<dbReference type="Gene3D" id="3.40.50.10750">
    <property type="entry name" value="Isocitrate/Isopropylmalate dehydrogenase-like"/>
    <property type="match status" value="1"/>
</dbReference>
<dbReference type="GO" id="GO:0008959">
    <property type="term" value="F:phosphate acetyltransferase activity"/>
    <property type="evidence" value="ECO:0007669"/>
    <property type="project" value="UniProtKB-EC"/>
</dbReference>
<dbReference type="NCBIfam" id="NF007233">
    <property type="entry name" value="PRK09653.1"/>
    <property type="match status" value="1"/>
</dbReference>
<evidence type="ECO:0000256" key="4">
    <source>
        <dbReference type="ARBA" id="ARBA00012707"/>
    </source>
</evidence>
<dbReference type="NCBIfam" id="NF004167">
    <property type="entry name" value="PRK05632.1"/>
    <property type="match status" value="1"/>
</dbReference>
<dbReference type="PANTHER" id="PTHR43356">
    <property type="entry name" value="PHOSPHATE ACETYLTRANSFERASE"/>
    <property type="match status" value="1"/>
</dbReference>
<dbReference type="InterPro" id="IPR050500">
    <property type="entry name" value="Phos_Acetyltrans/Butyryltrans"/>
</dbReference>
<dbReference type="InterPro" id="IPR002505">
    <property type="entry name" value="PTA_PTB"/>
</dbReference>
<dbReference type="InterPro" id="IPR042113">
    <property type="entry name" value="P_AcTrfase_dom1"/>
</dbReference>
<dbReference type="EC" id="2.3.1.8" evidence="4"/>
<gene>
    <name evidence="10" type="ORF">COT42_07910</name>
</gene>
<sequence>MDFINDIWHKAKRLSKTIVLPETEDIRTLKATEIITKSKLAKIILIGQEDEIKKLAADNDVDLNSTQIITPRQHPKLDHFVQVLKEKRAHKGMTIEKARHLLVDDFPYFGAMLVDQGEADGLVSGATHFTADTIKATLDCVGIAPGQSIISSFFVMLLHERTLVPDGLLFYADCGVVPNPTFEQLADIAIQTAASFEKLIGQEPRVAMLSFSTKTSASHPDVDKVIKATELVKKKKPDLLVDGDLQFDAAMVPKVGQRKAPGSPVAGHANILIFPDLDAGNIGYKITERLAGAKAFGPIFQGEAKPVNDLSRGCSIDDIVNVVAITAVQAG</sequence>
<evidence type="ECO:0000256" key="5">
    <source>
        <dbReference type="ARBA" id="ARBA00021528"/>
    </source>
</evidence>
<dbReference type="InterPro" id="IPR004614">
    <property type="entry name" value="P_AcTrfase"/>
</dbReference>
<evidence type="ECO:0000313" key="10">
    <source>
        <dbReference type="EMBL" id="PIS28475.1"/>
    </source>
</evidence>
<dbReference type="Pfam" id="PF01515">
    <property type="entry name" value="PTA_PTB"/>
    <property type="match status" value="1"/>
</dbReference>
<dbReference type="PANTHER" id="PTHR43356:SF3">
    <property type="entry name" value="PHOSPHATE ACETYLTRANSFERASE"/>
    <property type="match status" value="1"/>
</dbReference>
<comment type="caution">
    <text evidence="10">The sequence shown here is derived from an EMBL/GenBank/DDBJ whole genome shotgun (WGS) entry which is preliminary data.</text>
</comment>
<dbReference type="Proteomes" id="UP000231343">
    <property type="component" value="Unassembled WGS sequence"/>
</dbReference>
<dbReference type="InterPro" id="IPR042112">
    <property type="entry name" value="P_AcTrfase_dom2"/>
</dbReference>
<dbReference type="SUPFAM" id="SSF53659">
    <property type="entry name" value="Isocitrate/Isopropylmalate dehydrogenase-like"/>
    <property type="match status" value="1"/>
</dbReference>
<dbReference type="EMBL" id="PEYM01000130">
    <property type="protein sequence ID" value="PIS28475.1"/>
    <property type="molecule type" value="Genomic_DNA"/>
</dbReference>
<evidence type="ECO:0000313" key="11">
    <source>
        <dbReference type="Proteomes" id="UP000231343"/>
    </source>
</evidence>
<evidence type="ECO:0000256" key="1">
    <source>
        <dbReference type="ARBA" id="ARBA00000705"/>
    </source>
</evidence>
<dbReference type="NCBIfam" id="TIGR00651">
    <property type="entry name" value="pta"/>
    <property type="match status" value="1"/>
</dbReference>
<evidence type="ECO:0000256" key="8">
    <source>
        <dbReference type="ARBA" id="ARBA00031108"/>
    </source>
</evidence>
<dbReference type="InterPro" id="IPR012147">
    <property type="entry name" value="P_Ac_Bu_trans"/>
</dbReference>
<accession>A0A2H0XUN5</accession>
<name>A0A2H0XUN5_UNCSA</name>
<comment type="similarity">
    <text evidence="3">Belongs to the phosphate acetyltransferase and butyryltransferase family.</text>
</comment>
<dbReference type="Gene3D" id="3.40.50.10950">
    <property type="match status" value="1"/>
</dbReference>
<comment type="pathway">
    <text evidence="2">Metabolic intermediate biosynthesis; acetyl-CoA biosynthesis; acetyl-CoA from acetate: step 2/2.</text>
</comment>
<evidence type="ECO:0000259" key="9">
    <source>
        <dbReference type="Pfam" id="PF01515"/>
    </source>
</evidence>
<evidence type="ECO:0000256" key="3">
    <source>
        <dbReference type="ARBA" id="ARBA00005656"/>
    </source>
</evidence>
<proteinExistence type="inferred from homology"/>
<keyword evidence="7" id="KW-0012">Acyltransferase</keyword>
<comment type="catalytic activity">
    <reaction evidence="1">
        <text>acetyl-CoA + phosphate = acetyl phosphate + CoA</text>
        <dbReference type="Rhea" id="RHEA:19521"/>
        <dbReference type="ChEBI" id="CHEBI:22191"/>
        <dbReference type="ChEBI" id="CHEBI:43474"/>
        <dbReference type="ChEBI" id="CHEBI:57287"/>
        <dbReference type="ChEBI" id="CHEBI:57288"/>
        <dbReference type="EC" id="2.3.1.8"/>
    </reaction>
</comment>